<proteinExistence type="predicted"/>
<evidence type="ECO:0000313" key="1">
    <source>
        <dbReference type="EMBL" id="QNG55414.1"/>
    </source>
</evidence>
<dbReference type="KEGG" id="ppel:H6H00_06405"/>
<sequence>MAVTVDRAIDDLDAAMRRLRKAVRGIPFRAGGFRTTHRNLARDVAFLMVQLDSARGMLDGKNSR</sequence>
<dbReference type="EMBL" id="CP060131">
    <property type="protein sequence ID" value="QNG55414.1"/>
    <property type="molecule type" value="Genomic_DNA"/>
</dbReference>
<reference evidence="1 2" key="1">
    <citation type="submission" date="2020-08" db="EMBL/GenBank/DDBJ databases">
        <authorList>
            <person name="Mo P."/>
        </authorList>
    </citation>
    <scope>NUCLEOTIDE SEQUENCE [LARGE SCALE GENOMIC DNA]</scope>
    <source>
        <strain evidence="1 2">CGMCC 4.1532</strain>
    </source>
</reference>
<evidence type="ECO:0000313" key="2">
    <source>
        <dbReference type="Proteomes" id="UP000515728"/>
    </source>
</evidence>
<gene>
    <name evidence="1" type="ORF">H6H00_06405</name>
</gene>
<name>A0A7G7MRK3_9PSEU</name>
<dbReference type="AlphaFoldDB" id="A0A7G7MRK3"/>
<accession>A0A7G7MRK3</accession>
<protein>
    <submittedName>
        <fullName evidence="1">Uncharacterized protein</fullName>
    </submittedName>
</protein>
<keyword evidence="2" id="KW-1185">Reference proteome</keyword>
<dbReference type="Proteomes" id="UP000515728">
    <property type="component" value="Chromosome"/>
</dbReference>
<organism evidence="1 2">
    <name type="scientific">Pseudonocardia petroleophila</name>
    <dbReference type="NCBI Taxonomy" id="37331"/>
    <lineage>
        <taxon>Bacteria</taxon>
        <taxon>Bacillati</taxon>
        <taxon>Actinomycetota</taxon>
        <taxon>Actinomycetes</taxon>
        <taxon>Pseudonocardiales</taxon>
        <taxon>Pseudonocardiaceae</taxon>
        <taxon>Pseudonocardia</taxon>
    </lineage>
</organism>